<sequence length="251" mass="27992">MCAVYGTFLCICICVLFSLKTAKCNPITNSNFNENIREFSLKEDNNSTAKTLLKGGFGRNANFAPPANPARIKEVSDNAVASSSHGRGYSHHEYPGYGIYDHEETPYYGYEHDHVPYDHGYNHHGNHDHELHYSGYGHRHYNHALAAKAVLWPLAGIALLGAAAALVTNPVLLQLGVATGKRKRRDTELTAPDLDINWPEDLPNESKMCVETKDFKSTKNITRRPSKDQRLASTISNPDNYVKIPIKIKSD</sequence>
<keyword evidence="2" id="KW-0732">Signal</keyword>
<feature type="chain" id="PRO_5043740626" evidence="2">
    <location>
        <begin position="25"/>
        <end position="251"/>
    </location>
</feature>
<evidence type="ECO:0000313" key="4">
    <source>
        <dbReference type="Proteomes" id="UP001497472"/>
    </source>
</evidence>
<reference evidence="3 4" key="1">
    <citation type="submission" date="2023-11" db="EMBL/GenBank/DDBJ databases">
        <authorList>
            <person name="Okamura Y."/>
        </authorList>
    </citation>
    <scope>NUCLEOTIDE SEQUENCE [LARGE SCALE GENOMIC DNA]</scope>
</reference>
<accession>A0AAV1J0M8</accession>
<keyword evidence="1" id="KW-0812">Transmembrane</keyword>
<keyword evidence="1" id="KW-0472">Membrane</keyword>
<evidence type="ECO:0000256" key="1">
    <source>
        <dbReference type="SAM" id="Phobius"/>
    </source>
</evidence>
<comment type="caution">
    <text evidence="3">The sequence shown here is derived from an EMBL/GenBank/DDBJ whole genome shotgun (WGS) entry which is preliminary data.</text>
</comment>
<protein>
    <submittedName>
        <fullName evidence="3">Uncharacterized protein</fullName>
    </submittedName>
</protein>
<gene>
    <name evidence="3" type="ORF">LNINA_LOCUS2892</name>
</gene>
<feature type="transmembrane region" description="Helical" evidence="1">
    <location>
        <begin position="150"/>
        <end position="175"/>
    </location>
</feature>
<dbReference type="Proteomes" id="UP001497472">
    <property type="component" value="Unassembled WGS sequence"/>
</dbReference>
<organism evidence="3 4">
    <name type="scientific">Leptosia nina</name>
    <dbReference type="NCBI Taxonomy" id="320188"/>
    <lineage>
        <taxon>Eukaryota</taxon>
        <taxon>Metazoa</taxon>
        <taxon>Ecdysozoa</taxon>
        <taxon>Arthropoda</taxon>
        <taxon>Hexapoda</taxon>
        <taxon>Insecta</taxon>
        <taxon>Pterygota</taxon>
        <taxon>Neoptera</taxon>
        <taxon>Endopterygota</taxon>
        <taxon>Lepidoptera</taxon>
        <taxon>Glossata</taxon>
        <taxon>Ditrysia</taxon>
        <taxon>Papilionoidea</taxon>
        <taxon>Pieridae</taxon>
        <taxon>Pierinae</taxon>
        <taxon>Leptosia</taxon>
    </lineage>
</organism>
<dbReference type="AlphaFoldDB" id="A0AAV1J0M8"/>
<evidence type="ECO:0000256" key="2">
    <source>
        <dbReference type="SAM" id="SignalP"/>
    </source>
</evidence>
<name>A0AAV1J0M8_9NEOP</name>
<keyword evidence="1" id="KW-1133">Transmembrane helix</keyword>
<keyword evidence="4" id="KW-1185">Reference proteome</keyword>
<dbReference type="EMBL" id="CAVLEF010000004">
    <property type="protein sequence ID" value="CAK1543052.1"/>
    <property type="molecule type" value="Genomic_DNA"/>
</dbReference>
<evidence type="ECO:0000313" key="3">
    <source>
        <dbReference type="EMBL" id="CAK1543052.1"/>
    </source>
</evidence>
<feature type="signal peptide" evidence="2">
    <location>
        <begin position="1"/>
        <end position="24"/>
    </location>
</feature>
<proteinExistence type="predicted"/>